<evidence type="ECO:0000313" key="6">
    <source>
        <dbReference type="Proteomes" id="UP000325957"/>
    </source>
</evidence>
<dbReference type="InterPro" id="IPR015590">
    <property type="entry name" value="Aldehyde_DH_dom"/>
</dbReference>
<dbReference type="GO" id="GO:0004030">
    <property type="term" value="F:aldehyde dehydrogenase [NAD(P)+] activity"/>
    <property type="evidence" value="ECO:0007669"/>
    <property type="project" value="InterPro"/>
</dbReference>
<dbReference type="Proteomes" id="UP000325957">
    <property type="component" value="Unassembled WGS sequence"/>
</dbReference>
<dbReference type="Gene3D" id="3.40.309.10">
    <property type="entry name" value="Aldehyde Dehydrogenase, Chain A, domain 2"/>
    <property type="match status" value="1"/>
</dbReference>
<gene>
    <name evidence="5" type="ORF">FCK90_09710</name>
</gene>
<dbReference type="Pfam" id="PF00171">
    <property type="entry name" value="Aldedh"/>
    <property type="match status" value="1"/>
</dbReference>
<dbReference type="Gene3D" id="3.40.605.10">
    <property type="entry name" value="Aldehyde Dehydrogenase, Chain A, domain 1"/>
    <property type="match status" value="1"/>
</dbReference>
<name>A0A5J5KXC0_9MICC</name>
<dbReference type="OrthoDB" id="6882680at2"/>
<evidence type="ECO:0000256" key="2">
    <source>
        <dbReference type="ARBA" id="ARBA00022857"/>
    </source>
</evidence>
<dbReference type="PANTHER" id="PTHR43217">
    <property type="entry name" value="SUCCINATE SEMIALDEHYDE DEHYDROGENASE [NAD(P)+] SAD"/>
    <property type="match status" value="1"/>
</dbReference>
<dbReference type="InterPro" id="IPR016162">
    <property type="entry name" value="Ald_DH_N"/>
</dbReference>
<keyword evidence="2" id="KW-0521">NADP</keyword>
<protein>
    <submittedName>
        <fullName evidence="5">NAD-dependent succinate-semialdehyde dehydrogenase</fullName>
    </submittedName>
</protein>
<comment type="similarity">
    <text evidence="1">Belongs to the aldehyde dehydrogenase family.</text>
</comment>
<evidence type="ECO:0000313" key="5">
    <source>
        <dbReference type="EMBL" id="KAA9393930.1"/>
    </source>
</evidence>
<dbReference type="CDD" id="cd07100">
    <property type="entry name" value="ALDH_SSADH1_GabD1"/>
    <property type="match status" value="1"/>
</dbReference>
<keyword evidence="3" id="KW-0560">Oxidoreductase</keyword>
<dbReference type="InterPro" id="IPR016163">
    <property type="entry name" value="Ald_DH_C"/>
</dbReference>
<evidence type="ECO:0000256" key="1">
    <source>
        <dbReference type="ARBA" id="ARBA00009986"/>
    </source>
</evidence>
<proteinExistence type="inferred from homology"/>
<comment type="caution">
    <text evidence="5">The sequence shown here is derived from an EMBL/GenBank/DDBJ whole genome shotgun (WGS) entry which is preliminary data.</text>
</comment>
<dbReference type="PANTHER" id="PTHR43217:SF2">
    <property type="entry name" value="SUCCINATE-SEMIALDEHYDE DEHYDROGENASE [NADP(+)]"/>
    <property type="match status" value="1"/>
</dbReference>
<dbReference type="InterPro" id="IPR044148">
    <property type="entry name" value="ALDH_GabD1-like"/>
</dbReference>
<dbReference type="RefSeq" id="WP_158034110.1">
    <property type="nucleotide sequence ID" value="NZ_ML708619.1"/>
</dbReference>
<accession>A0A5J5KXC0</accession>
<reference evidence="5 6" key="1">
    <citation type="submission" date="2019-05" db="EMBL/GenBank/DDBJ databases">
        <title>Kocuria coralli sp. nov., a novel actinobacterium isolated from coral reef seawater.</title>
        <authorList>
            <person name="Li J."/>
        </authorList>
    </citation>
    <scope>NUCLEOTIDE SEQUENCE [LARGE SCALE GENOMIC DNA]</scope>
    <source>
        <strain evidence="5 6">SCSIO 13007</strain>
    </source>
</reference>
<organism evidence="5 6">
    <name type="scientific">Kocuria coralli</name>
    <dbReference type="NCBI Taxonomy" id="1461025"/>
    <lineage>
        <taxon>Bacteria</taxon>
        <taxon>Bacillati</taxon>
        <taxon>Actinomycetota</taxon>
        <taxon>Actinomycetes</taxon>
        <taxon>Micrococcales</taxon>
        <taxon>Micrococcaceae</taxon>
        <taxon>Kocuria</taxon>
    </lineage>
</organism>
<dbReference type="AlphaFoldDB" id="A0A5J5KXC0"/>
<sequence length="478" mass="51100">MSDALTFKTVNPASGQTVAEYDNLTDDQLEEVLVKSQAGFAAWQAMPIEDRAEVVTHIAELFKNRADELGAIATREMGKPLGESRGEAEFCAEIFDYYAKQGPALAADQPIKSTVEGRAVIQSRPIGALLGIMPWNYPFYQVARFAAPNLMLGNVILLKHAESCPQAALAIEEIMREAGLPEGVYQNIFVSHDQIERVIGDTRVQGVSLTGSERAGAKVAEIAGRNLKKVVLELGGSDPFIVLDTKDVAETAKLAFDTRIENTGQACNSNKRIIVSSEIYDDFVAEVVRLTEQLEPADPAAEKPNTYGPLSSRAAAEKLNEQVQTAVSEGATLHVGGELSDGPEAFFSPAVLTDVAPGTQAYEDELFGPVIVVYEVESDEEALALANDTPFGLGGSVHSTDVKRAESIAQLLDVGMSAVNAPSAETAEMPFGGVKRSGYGRELGPLGMDEFVNKRLLFIAGPEADAEDDAEHPATAAQ</sequence>
<dbReference type="InterPro" id="IPR047110">
    <property type="entry name" value="GABD/Sad-like"/>
</dbReference>
<dbReference type="GO" id="GO:0004777">
    <property type="term" value="F:succinate-semialdehyde dehydrogenase (NAD+) activity"/>
    <property type="evidence" value="ECO:0007669"/>
    <property type="project" value="TreeGrafter"/>
</dbReference>
<keyword evidence="6" id="KW-1185">Reference proteome</keyword>
<dbReference type="FunFam" id="3.40.605.10:FF:000012">
    <property type="entry name" value="NAD-dependent succinate-semialdehyde dehydrogenase"/>
    <property type="match status" value="1"/>
</dbReference>
<evidence type="ECO:0000256" key="3">
    <source>
        <dbReference type="ARBA" id="ARBA00023002"/>
    </source>
</evidence>
<dbReference type="SUPFAM" id="SSF53720">
    <property type="entry name" value="ALDH-like"/>
    <property type="match status" value="1"/>
</dbReference>
<dbReference type="EMBL" id="SZWF01000013">
    <property type="protein sequence ID" value="KAA9393930.1"/>
    <property type="molecule type" value="Genomic_DNA"/>
</dbReference>
<evidence type="ECO:0000259" key="4">
    <source>
        <dbReference type="Pfam" id="PF00171"/>
    </source>
</evidence>
<feature type="domain" description="Aldehyde dehydrogenase" evidence="4">
    <location>
        <begin position="5"/>
        <end position="454"/>
    </location>
</feature>
<dbReference type="InterPro" id="IPR016161">
    <property type="entry name" value="Ald_DH/histidinol_DH"/>
</dbReference>